<gene>
    <name evidence="1" type="ORF">BA92_01325</name>
    <name evidence="2" type="ORF">IE90_03460</name>
</gene>
<comment type="caution">
    <text evidence="1">The sequence shown here is derived from an EMBL/GenBank/DDBJ whole genome shotgun (WGS) entry which is preliminary data.</text>
</comment>
<reference evidence="1 4" key="1">
    <citation type="submission" date="2014-07" db="EMBL/GenBank/DDBJ databases">
        <title>Porphyromonadaceae bacterium OUH 308042 = ATCC BAA-2681 = DSM 28342 draft genome.</title>
        <authorList>
            <person name="Sydenham T.V."/>
            <person name="Hasman H."/>
            <person name="Justensen U.S."/>
        </authorList>
    </citation>
    <scope>NUCLEOTIDE SEQUENCE [LARGE SCALE GENOMIC DNA]</scope>
    <source>
        <strain evidence="1 4">OUH 308042</strain>
    </source>
</reference>
<sequence>MFKKIFRKWKRWNLKGKQMEFERKLSFHNFKTARSCMIFWVESDIPFDKVERLKNLLSEHMNVDALVFLEPGRPLPVIPKTFCVNEDCISYSGKFSDSKLKGCVENAYDLWIDLSLKPNVLPDYIVRNSRAKCKIGMGRSSFENDIIFEDVNDIDTFTERISRLLSKVN</sequence>
<dbReference type="OrthoDB" id="1097691at2"/>
<evidence type="ECO:0000313" key="1">
    <source>
        <dbReference type="EMBL" id="KIO46544.1"/>
    </source>
</evidence>
<evidence type="ECO:0000313" key="3">
    <source>
        <dbReference type="Proteomes" id="UP000031937"/>
    </source>
</evidence>
<dbReference type="Proteomes" id="UP000031980">
    <property type="component" value="Unassembled WGS sequence"/>
</dbReference>
<dbReference type="InterPro" id="IPR054207">
    <property type="entry name" value="DUF6913"/>
</dbReference>
<keyword evidence="4" id="KW-1185">Reference proteome</keyword>
<protein>
    <submittedName>
        <fullName evidence="1">Uncharacterized protein</fullName>
    </submittedName>
</protein>
<dbReference type="AlphaFoldDB" id="A0A0C3RJS8"/>
<evidence type="ECO:0000313" key="2">
    <source>
        <dbReference type="EMBL" id="KIO47076.1"/>
    </source>
</evidence>
<dbReference type="Pfam" id="PF21857">
    <property type="entry name" value="DUF6913"/>
    <property type="match status" value="1"/>
</dbReference>
<dbReference type="EMBL" id="JPIU01000025">
    <property type="protein sequence ID" value="KIO46544.1"/>
    <property type="molecule type" value="Genomic_DNA"/>
</dbReference>
<proteinExistence type="predicted"/>
<dbReference type="RefSeq" id="WP_041502477.1">
    <property type="nucleotide sequence ID" value="NZ_JPIT01000008.1"/>
</dbReference>
<reference evidence="2 3" key="2">
    <citation type="submission" date="2014-07" db="EMBL/GenBank/DDBJ databases">
        <title>Porphyromonadaceae bacterium OUH 334697 = ATCC BAA-2682 = DSM 28341 draft genome.</title>
        <authorList>
            <person name="Sydenham T.V."/>
            <person name="Hasman H."/>
            <person name="Justesen U.S."/>
        </authorList>
    </citation>
    <scope>NUCLEOTIDE SEQUENCE [LARGE SCALE GENOMIC DNA]</scope>
    <source>
        <strain evidence="2 3">OUH 334697</strain>
    </source>
</reference>
<accession>A0A0C3RJS8</accession>
<dbReference type="Proteomes" id="UP000031937">
    <property type="component" value="Unassembled WGS sequence"/>
</dbReference>
<organism evidence="1 4">
    <name type="scientific">Sanguibacteroides justesenii</name>
    <dbReference type="NCBI Taxonomy" id="1547597"/>
    <lineage>
        <taxon>Bacteria</taxon>
        <taxon>Pseudomonadati</taxon>
        <taxon>Bacteroidota</taxon>
        <taxon>Bacteroidia</taxon>
        <taxon>Bacteroidales</taxon>
        <taxon>Porphyromonadaceae</taxon>
        <taxon>Sanguibacteroides</taxon>
    </lineage>
</organism>
<dbReference type="EMBL" id="JPIT01000008">
    <property type="protein sequence ID" value="KIO47076.1"/>
    <property type="molecule type" value="Genomic_DNA"/>
</dbReference>
<name>A0A0C3RJS8_9PORP</name>
<evidence type="ECO:0000313" key="4">
    <source>
        <dbReference type="Proteomes" id="UP000031980"/>
    </source>
</evidence>